<evidence type="ECO:0000256" key="2">
    <source>
        <dbReference type="SAM" id="MobiDB-lite"/>
    </source>
</evidence>
<feature type="compositionally biased region" description="Low complexity" evidence="2">
    <location>
        <begin position="368"/>
        <end position="382"/>
    </location>
</feature>
<comment type="caution">
    <text evidence="4">The sequence shown here is derived from an EMBL/GenBank/DDBJ whole genome shotgun (WGS) entry which is preliminary data.</text>
</comment>
<feature type="compositionally biased region" description="Polar residues" evidence="2">
    <location>
        <begin position="500"/>
        <end position="512"/>
    </location>
</feature>
<dbReference type="EMBL" id="CAXLJM020000023">
    <property type="protein sequence ID" value="CAL8089537.1"/>
    <property type="molecule type" value="Genomic_DNA"/>
</dbReference>
<name>A0ABP1Q8T4_9HEXA</name>
<dbReference type="InterPro" id="IPR014752">
    <property type="entry name" value="Arrestin-like_C"/>
</dbReference>
<keyword evidence="5" id="KW-1185">Reference proteome</keyword>
<protein>
    <recommendedName>
        <fullName evidence="3">Arrestin C-terminal-like domain-containing protein</fullName>
    </recommendedName>
</protein>
<organism evidence="4 5">
    <name type="scientific">Orchesella dallaii</name>
    <dbReference type="NCBI Taxonomy" id="48710"/>
    <lineage>
        <taxon>Eukaryota</taxon>
        <taxon>Metazoa</taxon>
        <taxon>Ecdysozoa</taxon>
        <taxon>Arthropoda</taxon>
        <taxon>Hexapoda</taxon>
        <taxon>Collembola</taxon>
        <taxon>Entomobryomorpha</taxon>
        <taxon>Entomobryoidea</taxon>
        <taxon>Orchesellidae</taxon>
        <taxon>Orchesellinae</taxon>
        <taxon>Orchesella</taxon>
    </lineage>
</organism>
<dbReference type="PANTHER" id="PTHR11188:SF144">
    <property type="entry name" value="ARRESTIN C-TERMINAL-LIKE DOMAIN-CONTAINING PROTEIN"/>
    <property type="match status" value="1"/>
</dbReference>
<dbReference type="InterPro" id="IPR014756">
    <property type="entry name" value="Ig_E-set"/>
</dbReference>
<feature type="compositionally biased region" description="Basic and acidic residues" evidence="2">
    <location>
        <begin position="480"/>
        <end position="499"/>
    </location>
</feature>
<feature type="compositionally biased region" description="Basic and acidic residues" evidence="2">
    <location>
        <begin position="528"/>
        <end position="555"/>
    </location>
</feature>
<dbReference type="Proteomes" id="UP001642540">
    <property type="component" value="Unassembled WGS sequence"/>
</dbReference>
<evidence type="ECO:0000259" key="3">
    <source>
        <dbReference type="SMART" id="SM01017"/>
    </source>
</evidence>
<feature type="compositionally biased region" description="Polar residues" evidence="2">
    <location>
        <begin position="452"/>
        <end position="465"/>
    </location>
</feature>
<evidence type="ECO:0000313" key="4">
    <source>
        <dbReference type="EMBL" id="CAL8089537.1"/>
    </source>
</evidence>
<feature type="region of interest" description="Disordered" evidence="2">
    <location>
        <begin position="449"/>
        <end position="555"/>
    </location>
</feature>
<dbReference type="InterPro" id="IPR050357">
    <property type="entry name" value="Arrestin_domain-protein"/>
</dbReference>
<dbReference type="SMART" id="SM01017">
    <property type="entry name" value="Arrestin_C"/>
    <property type="match status" value="2"/>
</dbReference>
<feature type="region of interest" description="Disordered" evidence="2">
    <location>
        <begin position="368"/>
        <end position="387"/>
    </location>
</feature>
<feature type="domain" description="Arrestin C-terminal-like" evidence="3">
    <location>
        <begin position="171"/>
        <end position="305"/>
    </location>
</feature>
<dbReference type="Pfam" id="PF00339">
    <property type="entry name" value="Arrestin_N"/>
    <property type="match status" value="1"/>
</dbReference>
<dbReference type="InterPro" id="IPR011021">
    <property type="entry name" value="Arrestin-like_N"/>
</dbReference>
<feature type="region of interest" description="Disordered" evidence="2">
    <location>
        <begin position="393"/>
        <end position="433"/>
    </location>
</feature>
<dbReference type="Gene3D" id="2.60.40.640">
    <property type="match status" value="2"/>
</dbReference>
<evidence type="ECO:0000313" key="5">
    <source>
        <dbReference type="Proteomes" id="UP001642540"/>
    </source>
</evidence>
<dbReference type="SUPFAM" id="SSF81296">
    <property type="entry name" value="E set domains"/>
    <property type="match status" value="2"/>
</dbReference>
<feature type="compositionally biased region" description="Polar residues" evidence="2">
    <location>
        <begin position="394"/>
        <end position="406"/>
    </location>
</feature>
<reference evidence="4 5" key="1">
    <citation type="submission" date="2024-08" db="EMBL/GenBank/DDBJ databases">
        <authorList>
            <person name="Cucini C."/>
            <person name="Frati F."/>
        </authorList>
    </citation>
    <scope>NUCLEOTIDE SEQUENCE [LARGE SCALE GENOMIC DNA]</scope>
</reference>
<proteinExistence type="inferred from homology"/>
<comment type="similarity">
    <text evidence="1">Belongs to the arrestin family.</text>
</comment>
<feature type="domain" description="Arrestin C-terminal-like" evidence="3">
    <location>
        <begin position="1"/>
        <end position="148"/>
    </location>
</feature>
<sequence>MDYIREFDIRLEKEMYYAGEQLSGVVILDTIENFKLRAIRVVLRGKAHTEWKVIISGDRRTVKDDQYFIDDRSVIWGKEKVEGAVPILPRGMHQFPFRFQLPETSLPCSFESKCGTIRYYLKVTVDIPYASPPQGVKYFTIIGPHIDCMDDSYLKPIRGECKRKTCCLCCERRVVSLRTQLDRSAYCCGESLRVKADIDNQSEEEARLRLKLVQHVEYFIDRGVLGVQKEVSHTILEYRSAPVSPHTRTKWDSQQSLVVSTMPPTLAGICRLIQIYYVLKVNLEFEKTGEDLLMHFPITVGTVPFRIPNSKQKPKIQYEVASDHVEGGMYIGPEFQLGQVYDGTTEFGDSIVLYRPVYINVIPSTAATTNSSAAQPAPTSSSKLKSLKNAILKPSSTSTTSQAEANSSKPSDGSEKESSSKSSAKSKSSKVQKMHALALPSLQSIAKKRSSLPDNTKTHPFNFTKSPILKPEPSCSTSPHQDEKSKEQASTKPKSKGESDVQSPPDSNTIISCETVIIVEPKPTNSNRKNEGDLDGNNKEASDEDDKKPTEKASE</sequence>
<dbReference type="PANTHER" id="PTHR11188">
    <property type="entry name" value="ARRESTIN DOMAIN CONTAINING PROTEIN"/>
    <property type="match status" value="1"/>
</dbReference>
<accession>A0ABP1Q8T4</accession>
<evidence type="ECO:0000256" key="1">
    <source>
        <dbReference type="ARBA" id="ARBA00005298"/>
    </source>
</evidence>
<dbReference type="Pfam" id="PF02752">
    <property type="entry name" value="Arrestin_C"/>
    <property type="match status" value="1"/>
</dbReference>
<dbReference type="InterPro" id="IPR011022">
    <property type="entry name" value="Arrestin_C-like"/>
</dbReference>
<gene>
    <name evidence="4" type="ORF">ODALV1_LOCUS7405</name>
</gene>